<protein>
    <submittedName>
        <fullName evidence="4">Transglycosylase, Slt family protein</fullName>
    </submittedName>
</protein>
<dbReference type="AlphaFoldDB" id="A0A085TVK7"/>
<evidence type="ECO:0000313" key="4">
    <source>
        <dbReference type="EMBL" id="KFE34754.1"/>
    </source>
</evidence>
<dbReference type="Gene3D" id="1.10.530.10">
    <property type="match status" value="1"/>
</dbReference>
<evidence type="ECO:0000259" key="3">
    <source>
        <dbReference type="Pfam" id="PF01464"/>
    </source>
</evidence>
<dbReference type="InterPro" id="IPR023346">
    <property type="entry name" value="Lysozyme-like_dom_sf"/>
</dbReference>
<dbReference type="Proteomes" id="UP000028607">
    <property type="component" value="Unassembled WGS sequence"/>
</dbReference>
<reference evidence="5" key="1">
    <citation type="submission" date="2013-04" db="EMBL/GenBank/DDBJ databases">
        <title>Thioclava sp. 13D2W-2 Genome Sequencing.</title>
        <authorList>
            <person name="Lai Q."/>
            <person name="Li G."/>
            <person name="Shao Z."/>
        </authorList>
    </citation>
    <scope>NUCLEOTIDE SEQUENCE [LARGE SCALE GENOMIC DNA]</scope>
    <source>
        <strain evidence="5">13D2W-2</strain>
    </source>
</reference>
<dbReference type="EMBL" id="AQRC01000008">
    <property type="protein sequence ID" value="KFE34754.1"/>
    <property type="molecule type" value="Genomic_DNA"/>
</dbReference>
<dbReference type="InterPro" id="IPR008258">
    <property type="entry name" value="Transglycosylase_SLT_dom_1"/>
</dbReference>
<dbReference type="OrthoDB" id="5945995at2"/>
<reference evidence="4 5" key="2">
    <citation type="journal article" date="2015" name="Antonie Van Leeuwenhoek">
        <title>Thioclava indica sp. nov., isolated from surface seawater of the Indian Ocean.</title>
        <authorList>
            <person name="Liu Y."/>
            <person name="Lai Q."/>
            <person name="Du J."/>
            <person name="Xu H."/>
            <person name="Jiang L."/>
            <person name="Shao Z."/>
        </authorList>
    </citation>
    <scope>NUCLEOTIDE SEQUENCE [LARGE SCALE GENOMIC DNA]</scope>
    <source>
        <strain evidence="4 5">13D2W-2</strain>
    </source>
</reference>
<keyword evidence="5" id="KW-1185">Reference proteome</keyword>
<dbReference type="CDD" id="cd13400">
    <property type="entry name" value="LT_IagB-like"/>
    <property type="match status" value="1"/>
</dbReference>
<evidence type="ECO:0000256" key="2">
    <source>
        <dbReference type="SAM" id="MobiDB-lite"/>
    </source>
</evidence>
<dbReference type="SUPFAM" id="SSF53955">
    <property type="entry name" value="Lysozyme-like"/>
    <property type="match status" value="1"/>
</dbReference>
<evidence type="ECO:0000313" key="5">
    <source>
        <dbReference type="Proteomes" id="UP000028607"/>
    </source>
</evidence>
<dbReference type="PATRIC" id="fig|1317124.6.peg.2252"/>
<organism evidence="4 5">
    <name type="scientific">Thioclava atlantica</name>
    <dbReference type="NCBI Taxonomy" id="1317124"/>
    <lineage>
        <taxon>Bacteria</taxon>
        <taxon>Pseudomonadati</taxon>
        <taxon>Pseudomonadota</taxon>
        <taxon>Alphaproteobacteria</taxon>
        <taxon>Rhodobacterales</taxon>
        <taxon>Paracoccaceae</taxon>
        <taxon>Thioclava</taxon>
    </lineage>
</organism>
<proteinExistence type="inferred from homology"/>
<dbReference type="eggNOG" id="COG0741">
    <property type="taxonomic scope" value="Bacteria"/>
</dbReference>
<comment type="caution">
    <text evidence="4">The sequence shown here is derived from an EMBL/GenBank/DDBJ whole genome shotgun (WGS) entry which is preliminary data.</text>
</comment>
<accession>A0A085TVK7</accession>
<sequence>MASSGRLLLLAVVFQVLFTCLALARGTETLELCDRVAERVAAEAGIPAPVLKAISLNETGRKQGNAFRTWPWTVNMEGKGHWFDTRDEALRYVFKEFKRGARSFDLGCFQINYKWHGRHFASIDEMFDPLVNARYAARFLTELYHETGDWSRAAGAYHSRTRALADRYAQRFERFLTKLGAQAGRLPAPAGEQDIALAATAQTSAAIPDIPDIVGPPAASAPRKERSNGYPLLKGGGPAPPLGAAAGASLFAAALSKRDGS</sequence>
<feature type="domain" description="Transglycosylase SLT" evidence="3">
    <location>
        <begin position="102"/>
        <end position="167"/>
    </location>
</feature>
<name>A0A085TVK7_9RHOB</name>
<comment type="similarity">
    <text evidence="1">Belongs to the virb1 family.</text>
</comment>
<dbReference type="STRING" id="1317124.DW2_11131"/>
<feature type="region of interest" description="Disordered" evidence="2">
    <location>
        <begin position="208"/>
        <end position="238"/>
    </location>
</feature>
<dbReference type="Pfam" id="PF01464">
    <property type="entry name" value="SLT"/>
    <property type="match status" value="1"/>
</dbReference>
<dbReference type="RefSeq" id="WP_038146469.1">
    <property type="nucleotide sequence ID" value="NZ_AQRC01000008.1"/>
</dbReference>
<gene>
    <name evidence="4" type="ORF">DW2_11131</name>
</gene>
<evidence type="ECO:0000256" key="1">
    <source>
        <dbReference type="ARBA" id="ARBA00009387"/>
    </source>
</evidence>